<dbReference type="InterPro" id="IPR011024">
    <property type="entry name" value="G_crystallin-like"/>
</dbReference>
<dbReference type="PATRIC" id="fig|477245.3.peg.6416"/>
<protein>
    <recommendedName>
        <fullName evidence="4">Beta/gamma crystallin 'Greek key' domain-containing protein</fullName>
    </recommendedName>
</protein>
<evidence type="ECO:0000313" key="6">
    <source>
        <dbReference type="Proteomes" id="UP000032234"/>
    </source>
</evidence>
<reference evidence="5 6" key="1">
    <citation type="submission" date="2015-02" db="EMBL/GenBank/DDBJ databases">
        <title>Genome sequence of thermotolerant Streptomyces cyaneogriseus subsp. Noncyanogenus NMWT1, the producer of nematocidal antibiotics nemadectin.</title>
        <authorList>
            <person name="Wang H."/>
            <person name="Li C."/>
            <person name="Xiang W."/>
            <person name="Wang X."/>
        </authorList>
    </citation>
    <scope>NUCLEOTIDE SEQUENCE [LARGE SCALE GENOMIC DNA]</scope>
    <source>
        <strain evidence="5 6">NMWT 1</strain>
    </source>
</reference>
<keyword evidence="6" id="KW-1185">Reference proteome</keyword>
<dbReference type="Proteomes" id="UP000032234">
    <property type="component" value="Chromosome"/>
</dbReference>
<dbReference type="InterPro" id="IPR001064">
    <property type="entry name" value="Beta/gamma_crystallin"/>
</dbReference>
<feature type="chain" id="PRO_5002177719" description="Beta/gamma crystallin 'Greek key' domain-containing protein" evidence="3">
    <location>
        <begin position="29"/>
        <end position="127"/>
    </location>
</feature>
<organism evidence="5 6">
    <name type="scientific">Streptomyces cyaneogriseus subsp. noncyanogenus</name>
    <dbReference type="NCBI Taxonomy" id="477245"/>
    <lineage>
        <taxon>Bacteria</taxon>
        <taxon>Bacillati</taxon>
        <taxon>Actinomycetota</taxon>
        <taxon>Actinomycetes</taxon>
        <taxon>Kitasatosporales</taxon>
        <taxon>Streptomycetaceae</taxon>
        <taxon>Streptomyces</taxon>
    </lineage>
</organism>
<evidence type="ECO:0000256" key="3">
    <source>
        <dbReference type="SAM" id="SignalP"/>
    </source>
</evidence>
<dbReference type="PROSITE" id="PS50915">
    <property type="entry name" value="CRYSTALLIN_BETA_GAMMA"/>
    <property type="match status" value="1"/>
</dbReference>
<accession>A0A0C5G9Q7</accession>
<evidence type="ECO:0000256" key="1">
    <source>
        <dbReference type="ARBA" id="ARBA00009646"/>
    </source>
</evidence>
<dbReference type="SUPFAM" id="SSF49695">
    <property type="entry name" value="gamma-Crystallin-like"/>
    <property type="match status" value="1"/>
</dbReference>
<name>A0A0C5G9Q7_9ACTN</name>
<dbReference type="KEGG" id="scw:TU94_30130"/>
<keyword evidence="3" id="KW-0732">Signal</keyword>
<dbReference type="OrthoDB" id="3542409at2"/>
<dbReference type="Gene3D" id="2.60.20.10">
    <property type="entry name" value="Crystallins"/>
    <property type="match status" value="1"/>
</dbReference>
<evidence type="ECO:0000313" key="5">
    <source>
        <dbReference type="EMBL" id="AJP05059.1"/>
    </source>
</evidence>
<gene>
    <name evidence="5" type="ORF">TU94_30130</name>
</gene>
<evidence type="ECO:0000256" key="2">
    <source>
        <dbReference type="ARBA" id="ARBA00022737"/>
    </source>
</evidence>
<feature type="domain" description="Beta/gamma crystallin 'Greek key'" evidence="4">
    <location>
        <begin position="73"/>
        <end position="117"/>
    </location>
</feature>
<dbReference type="HOGENOM" id="CLU_1969239_0_0_11"/>
<sequence>MRTKIIRGLIAAVAAVAAAMATAPASQADTRAAGLLLGQHQNLGGSVWYFADNRADIGSAGDKASSAKNDDTVAWLLFDDKNFSDRRYCLAPRHYVKDLHYASWNFGDKISSVKRLTTSSCSGYPTF</sequence>
<comment type="similarity">
    <text evidence="1">Belongs to the beta/gamma-crystallin family.</text>
</comment>
<keyword evidence="2" id="KW-0677">Repeat</keyword>
<dbReference type="AlphaFoldDB" id="A0A0C5G9Q7"/>
<feature type="signal peptide" evidence="3">
    <location>
        <begin position="1"/>
        <end position="28"/>
    </location>
</feature>
<evidence type="ECO:0000259" key="4">
    <source>
        <dbReference type="PROSITE" id="PS50915"/>
    </source>
</evidence>
<dbReference type="EMBL" id="CP010849">
    <property type="protein sequence ID" value="AJP05059.1"/>
    <property type="molecule type" value="Genomic_DNA"/>
</dbReference>
<dbReference type="RefSeq" id="WP_044386432.1">
    <property type="nucleotide sequence ID" value="NZ_CP010849.1"/>
</dbReference>
<proteinExistence type="inferred from homology"/>